<evidence type="ECO:0000259" key="5">
    <source>
        <dbReference type="Pfam" id="PF01761"/>
    </source>
</evidence>
<dbReference type="GO" id="GO:0003856">
    <property type="term" value="F:3-dehydroquinate synthase activity"/>
    <property type="evidence" value="ECO:0007669"/>
    <property type="project" value="TreeGrafter"/>
</dbReference>
<evidence type="ECO:0000313" key="7">
    <source>
        <dbReference type="EMBL" id="CAD7237076.1"/>
    </source>
</evidence>
<evidence type="ECO:0000259" key="6">
    <source>
        <dbReference type="Pfam" id="PF24621"/>
    </source>
</evidence>
<accession>A0A7R8ZUK1</accession>
<dbReference type="SUPFAM" id="SSF56796">
    <property type="entry name" value="Dehydroquinate synthase-like"/>
    <property type="match status" value="1"/>
</dbReference>
<keyword evidence="3" id="KW-0479">Metal-binding</keyword>
<dbReference type="InterPro" id="IPR050071">
    <property type="entry name" value="Dehydroquinate_synthase"/>
</dbReference>
<feature type="domain" description="3-dehydroquinate synthase N-terminal" evidence="5">
    <location>
        <begin position="1"/>
        <end position="61"/>
    </location>
</feature>
<dbReference type="OrthoDB" id="10066050at2759"/>
<dbReference type="GO" id="GO:0046872">
    <property type="term" value="F:metal ion binding"/>
    <property type="evidence" value="ECO:0007669"/>
    <property type="project" value="UniProtKB-KW"/>
</dbReference>
<dbReference type="AlphaFoldDB" id="A0A7R8ZUK1"/>
<dbReference type="PANTHER" id="PTHR43622">
    <property type="entry name" value="3-DEHYDROQUINATE SYNTHASE"/>
    <property type="match status" value="1"/>
</dbReference>
<dbReference type="PANTHER" id="PTHR43622:SF1">
    <property type="entry name" value="3-DEHYDROQUINATE SYNTHASE"/>
    <property type="match status" value="1"/>
</dbReference>
<evidence type="ECO:0000256" key="4">
    <source>
        <dbReference type="ARBA" id="ARBA00023027"/>
    </source>
</evidence>
<feature type="domain" description="3-dehydroquinate synthase C-terminal" evidence="6">
    <location>
        <begin position="63"/>
        <end position="206"/>
    </location>
</feature>
<comment type="cofactor">
    <cofactor evidence="1">
        <name>NAD(+)</name>
        <dbReference type="ChEBI" id="CHEBI:57540"/>
    </cofactor>
</comment>
<dbReference type="EMBL" id="OB684482">
    <property type="protein sequence ID" value="CAD7237076.1"/>
    <property type="molecule type" value="Genomic_DNA"/>
</dbReference>
<dbReference type="Gene3D" id="3.40.50.1970">
    <property type="match status" value="1"/>
</dbReference>
<evidence type="ECO:0000256" key="1">
    <source>
        <dbReference type="ARBA" id="ARBA00001911"/>
    </source>
</evidence>
<protein>
    <recommendedName>
        <fullName evidence="8">3-dehydroquinate synthase</fullName>
    </recommendedName>
</protein>
<dbReference type="CDD" id="cd08195">
    <property type="entry name" value="DHQS"/>
    <property type="match status" value="1"/>
</dbReference>
<dbReference type="InterPro" id="IPR056179">
    <property type="entry name" value="DHQS_C"/>
</dbReference>
<name>A0A7R8ZUK1_9CRUS</name>
<dbReference type="Gene3D" id="1.20.1090.10">
    <property type="entry name" value="Dehydroquinate synthase-like - alpha domain"/>
    <property type="match status" value="1"/>
</dbReference>
<organism evidence="7">
    <name type="scientific">Cyprideis torosa</name>
    <dbReference type="NCBI Taxonomy" id="163714"/>
    <lineage>
        <taxon>Eukaryota</taxon>
        <taxon>Metazoa</taxon>
        <taxon>Ecdysozoa</taxon>
        <taxon>Arthropoda</taxon>
        <taxon>Crustacea</taxon>
        <taxon>Oligostraca</taxon>
        <taxon>Ostracoda</taxon>
        <taxon>Podocopa</taxon>
        <taxon>Podocopida</taxon>
        <taxon>Cytherocopina</taxon>
        <taxon>Cytheroidea</taxon>
        <taxon>Cytherideidae</taxon>
        <taxon>Cyprideis</taxon>
    </lineage>
</organism>
<dbReference type="Pfam" id="PF01761">
    <property type="entry name" value="DHQ_synthase"/>
    <property type="match status" value="1"/>
</dbReference>
<evidence type="ECO:0000256" key="2">
    <source>
        <dbReference type="ARBA" id="ARBA00001941"/>
    </source>
</evidence>
<proteinExistence type="predicted"/>
<evidence type="ECO:0000256" key="3">
    <source>
        <dbReference type="ARBA" id="ARBA00022723"/>
    </source>
</evidence>
<sequence>MRGIPFIQIPTTLLSQVDSSVGGKTGVDLAEGKNLVGAFYQPRAVYIDPSVLSTLPQDELRGGFAEIIKYGIIWDSEFFKYLGENRDAALSLDDGVLKYCIRSSCSIKAQVVSSDEKEQGLRRILNFGHTIGHAVEAHSDYGLIHGKAVAIGMAAAARIAQREGFLSADEVGAIIALLEKYELPTEIPPGFDASRLKQYMGRDKKVEDGRIVYVLPKRIGEVCVTDDVDDGFVSRLLAGQK</sequence>
<dbReference type="Pfam" id="PF24621">
    <property type="entry name" value="DHQS_C"/>
    <property type="match status" value="1"/>
</dbReference>
<comment type="cofactor">
    <cofactor evidence="2">
        <name>Co(2+)</name>
        <dbReference type="ChEBI" id="CHEBI:48828"/>
    </cofactor>
</comment>
<keyword evidence="4" id="KW-0520">NAD</keyword>
<dbReference type="InterPro" id="IPR030960">
    <property type="entry name" value="DHQS/DOIS_N"/>
</dbReference>
<gene>
    <name evidence="7" type="ORF">CTOB1V02_LOCUS14891</name>
</gene>
<evidence type="ECO:0008006" key="8">
    <source>
        <dbReference type="Google" id="ProtNLM"/>
    </source>
</evidence>
<reference evidence="7" key="1">
    <citation type="submission" date="2020-11" db="EMBL/GenBank/DDBJ databases">
        <authorList>
            <person name="Tran Van P."/>
        </authorList>
    </citation>
    <scope>NUCLEOTIDE SEQUENCE</scope>
</reference>